<evidence type="ECO:0000313" key="2">
    <source>
        <dbReference type="EMBL" id="MFD2868491.1"/>
    </source>
</evidence>
<protein>
    <submittedName>
        <fullName evidence="2">Uncharacterized protein</fullName>
    </submittedName>
</protein>
<dbReference type="EMBL" id="JBHUOR010000041">
    <property type="protein sequence ID" value="MFD2868491.1"/>
    <property type="molecule type" value="Genomic_DNA"/>
</dbReference>
<comment type="caution">
    <text evidence="2">The sequence shown here is derived from an EMBL/GenBank/DDBJ whole genome shotgun (WGS) entry which is preliminary data.</text>
</comment>
<organism evidence="2 3">
    <name type="scientific">Kurthia populi</name>
    <dbReference type="NCBI Taxonomy" id="1562132"/>
    <lineage>
        <taxon>Bacteria</taxon>
        <taxon>Bacillati</taxon>
        <taxon>Bacillota</taxon>
        <taxon>Bacilli</taxon>
        <taxon>Bacillales</taxon>
        <taxon>Caryophanaceae</taxon>
        <taxon>Kurthia</taxon>
    </lineage>
</organism>
<name>A0ABW5XZQ1_9BACL</name>
<keyword evidence="1" id="KW-0175">Coiled coil</keyword>
<sequence>MKSFERITELESQVALLQEGLHGAETYTNEILEENDDLRRENMRLKNRFSEYQLEDTL</sequence>
<dbReference type="RefSeq" id="WP_380147545.1">
    <property type="nucleotide sequence ID" value="NZ_JBHUOR010000041.1"/>
</dbReference>
<dbReference type="Proteomes" id="UP001597568">
    <property type="component" value="Unassembled WGS sequence"/>
</dbReference>
<keyword evidence="3" id="KW-1185">Reference proteome</keyword>
<feature type="coiled-coil region" evidence="1">
    <location>
        <begin position="28"/>
        <end position="55"/>
    </location>
</feature>
<reference evidence="3" key="1">
    <citation type="journal article" date="2019" name="Int. J. Syst. Evol. Microbiol.">
        <title>The Global Catalogue of Microorganisms (GCM) 10K type strain sequencing project: providing services to taxonomists for standard genome sequencing and annotation.</title>
        <authorList>
            <consortium name="The Broad Institute Genomics Platform"/>
            <consortium name="The Broad Institute Genome Sequencing Center for Infectious Disease"/>
            <person name="Wu L."/>
            <person name="Ma J."/>
        </authorList>
    </citation>
    <scope>NUCLEOTIDE SEQUENCE [LARGE SCALE GENOMIC DNA]</scope>
    <source>
        <strain evidence="3">KCTC 33522</strain>
    </source>
</reference>
<accession>A0ABW5XZQ1</accession>
<evidence type="ECO:0000256" key="1">
    <source>
        <dbReference type="SAM" id="Coils"/>
    </source>
</evidence>
<proteinExistence type="predicted"/>
<evidence type="ECO:0000313" key="3">
    <source>
        <dbReference type="Proteomes" id="UP001597568"/>
    </source>
</evidence>
<gene>
    <name evidence="2" type="ORF">ACFSY7_08265</name>
</gene>